<evidence type="ECO:0000256" key="1">
    <source>
        <dbReference type="ARBA" id="ARBA00023002"/>
    </source>
</evidence>
<dbReference type="Proteomes" id="UP001205919">
    <property type="component" value="Unassembled WGS sequence"/>
</dbReference>
<sequence length="285" mass="31012">MPKRYPDIIWTPRCRDSRLPKPAVTGAEIDYNTPAAVRGIDMLLAKYHGRGFESEVYIASPQSIPVAKLSKALKEAKIALVTDGGLVPAGNPDGQPPVAADKFRLYRFKGKKRLSPEDYEVSHQGYYNKFVLEDPNRLVPLDAARTAEAGGRIGALLEAFYSTAGVMQSVEKSREMGQGIACSLRHNGVDGVILTSTCGTSTRCGAYMACEIEIAGIPVVHVTNLTQISEGVGCSRILKGSNISHVFGNPDIPPEQEAEWRKRLFDRALALLEEVPDEDACLIVN</sequence>
<organism evidence="2 3">
    <name type="scientific">Cloacibacillus evryensis</name>
    <dbReference type="NCBI Taxonomy" id="508460"/>
    <lineage>
        <taxon>Bacteria</taxon>
        <taxon>Thermotogati</taxon>
        <taxon>Synergistota</taxon>
        <taxon>Synergistia</taxon>
        <taxon>Synergistales</taxon>
        <taxon>Synergistaceae</taxon>
        <taxon>Cloacibacillus</taxon>
    </lineage>
</organism>
<keyword evidence="1" id="KW-0560">Oxidoreductase</keyword>
<dbReference type="RefSeq" id="WP_008709775.1">
    <property type="nucleotide sequence ID" value="NZ_CABKQM010000004.1"/>
</dbReference>
<proteinExistence type="predicted"/>
<evidence type="ECO:0000313" key="3">
    <source>
        <dbReference type="Proteomes" id="UP001205919"/>
    </source>
</evidence>
<reference evidence="2 3" key="1">
    <citation type="submission" date="2022-06" db="EMBL/GenBank/DDBJ databases">
        <title>Isolation of gut microbiota from human fecal samples.</title>
        <authorList>
            <person name="Pamer E.G."/>
            <person name="Barat B."/>
            <person name="Waligurski E."/>
            <person name="Medina S."/>
            <person name="Paddock L."/>
            <person name="Mostad J."/>
        </authorList>
    </citation>
    <scope>NUCLEOTIDE SEQUENCE [LARGE SCALE GENOMIC DNA]</scope>
    <source>
        <strain evidence="2 3">DFI.9.90</strain>
    </source>
</reference>
<dbReference type="GO" id="GO:0050485">
    <property type="term" value="F:oxidoreductase activity, acting on X-H and Y-H to form an X-Y bond, with a disulfide as acceptor"/>
    <property type="evidence" value="ECO:0007669"/>
    <property type="project" value="InterPro"/>
</dbReference>
<dbReference type="AlphaFoldDB" id="A0AAW5KB08"/>
<comment type="caution">
    <text evidence="2">The sequence shown here is derived from an EMBL/GenBank/DDBJ whole genome shotgun (WGS) entry which is preliminary data.</text>
</comment>
<evidence type="ECO:0000313" key="2">
    <source>
        <dbReference type="EMBL" id="MCQ4815482.1"/>
    </source>
</evidence>
<keyword evidence="3" id="KW-1185">Reference proteome</keyword>
<accession>A0AAW5KB08</accession>
<protein>
    <submittedName>
        <fullName evidence="2">Glycine/betaine/sarcosine/D-proline family reductase selenoprotein B</fullName>
    </submittedName>
</protein>
<dbReference type="Pfam" id="PF07355">
    <property type="entry name" value="GRDB"/>
    <property type="match status" value="1"/>
</dbReference>
<gene>
    <name evidence="2" type="ORF">NE630_13675</name>
</gene>
<name>A0AAW5KB08_9BACT</name>
<dbReference type="NCBIfam" id="TIGR01918">
    <property type="entry name" value="various_sel_PB"/>
    <property type="match status" value="1"/>
</dbReference>
<dbReference type="InterPro" id="IPR010187">
    <property type="entry name" value="Various_sel_PB"/>
</dbReference>
<dbReference type="EMBL" id="JANFYT010000038">
    <property type="protein sequence ID" value="MCQ4815482.1"/>
    <property type="molecule type" value="Genomic_DNA"/>
</dbReference>